<organism evidence="2 3">
    <name type="scientific">Trichostrongylus colubriformis</name>
    <name type="common">Black scour worm</name>
    <dbReference type="NCBI Taxonomy" id="6319"/>
    <lineage>
        <taxon>Eukaryota</taxon>
        <taxon>Metazoa</taxon>
        <taxon>Ecdysozoa</taxon>
        <taxon>Nematoda</taxon>
        <taxon>Chromadorea</taxon>
        <taxon>Rhabditida</taxon>
        <taxon>Rhabditina</taxon>
        <taxon>Rhabditomorpha</taxon>
        <taxon>Strongyloidea</taxon>
        <taxon>Trichostrongylidae</taxon>
        <taxon>Trichostrongylus</taxon>
    </lineage>
</organism>
<dbReference type="Proteomes" id="UP001331761">
    <property type="component" value="Unassembled WGS sequence"/>
</dbReference>
<evidence type="ECO:0000313" key="3">
    <source>
        <dbReference type="Proteomes" id="UP001331761"/>
    </source>
</evidence>
<accession>A0AAN8G6E4</accession>
<protein>
    <submittedName>
        <fullName evidence="2">Uncharacterized protein</fullName>
    </submittedName>
</protein>
<gene>
    <name evidence="2" type="ORF">GCK32_013690</name>
</gene>
<dbReference type="EMBL" id="WIXE01005835">
    <property type="protein sequence ID" value="KAK5981853.1"/>
    <property type="molecule type" value="Genomic_DNA"/>
</dbReference>
<comment type="caution">
    <text evidence="2">The sequence shown here is derived from an EMBL/GenBank/DDBJ whole genome shotgun (WGS) entry which is preliminary data.</text>
</comment>
<reference evidence="2 3" key="1">
    <citation type="submission" date="2019-10" db="EMBL/GenBank/DDBJ databases">
        <title>Assembly and Annotation for the nematode Trichostrongylus colubriformis.</title>
        <authorList>
            <person name="Martin J."/>
        </authorList>
    </citation>
    <scope>NUCLEOTIDE SEQUENCE [LARGE SCALE GENOMIC DNA]</scope>
    <source>
        <strain evidence="2">G859</strain>
        <tissue evidence="2">Whole worm</tissue>
    </source>
</reference>
<evidence type="ECO:0000313" key="2">
    <source>
        <dbReference type="EMBL" id="KAK5981853.1"/>
    </source>
</evidence>
<sequence length="232" mass="25876">MTAVDVGRFLNDALRRYYSTSFWPVTEDSIAGDVPQVNGDAKDHGKESKVPVLDNGDVKPFGNEEQRQQAHSLPGVSTDDLVCDDASECSTMSSCSFEPSLRETDPAALDRYYLVQGRRLVQLFQLCPQCGHRLSETELNGIGTAAIVNFVCQSCGTTETQVQRWESQERTVAYDNKRTYKGNLDAAVAAVTTGLRYVELRQWAKKLNLALFSKGFFSKVAKWSRPNEHVHC</sequence>
<proteinExistence type="predicted"/>
<keyword evidence="3" id="KW-1185">Reference proteome</keyword>
<dbReference type="AlphaFoldDB" id="A0AAN8G6E4"/>
<name>A0AAN8G6E4_TRICO</name>
<feature type="region of interest" description="Disordered" evidence="1">
    <location>
        <begin position="34"/>
        <end position="78"/>
    </location>
</feature>
<feature type="compositionally biased region" description="Basic and acidic residues" evidence="1">
    <location>
        <begin position="40"/>
        <end position="49"/>
    </location>
</feature>
<evidence type="ECO:0000256" key="1">
    <source>
        <dbReference type="SAM" id="MobiDB-lite"/>
    </source>
</evidence>